<dbReference type="Proteomes" id="UP000187465">
    <property type="component" value="Unassembled WGS sequence"/>
</dbReference>
<reference evidence="4 7" key="1">
    <citation type="submission" date="2016-10" db="EMBL/GenBank/DDBJ databases">
        <title>Paenibacillus species isolates.</title>
        <authorList>
            <person name="Beno S.M."/>
        </authorList>
    </citation>
    <scope>NUCLEOTIDE SEQUENCE [LARGE SCALE GENOMIC DNA]</scope>
    <source>
        <strain evidence="5 6">FSL H7-0433</strain>
        <strain evidence="4 7">FSL H7-0604</strain>
    </source>
</reference>
<evidence type="ECO:0000256" key="1">
    <source>
        <dbReference type="ARBA" id="ARBA00006464"/>
    </source>
</evidence>
<evidence type="ECO:0000313" key="6">
    <source>
        <dbReference type="Proteomes" id="UP000187158"/>
    </source>
</evidence>
<sequence>MSMQKLPEDYEAVLPKLYMLHTDERRKEAESYLIMKRMIDIFFSALGLLVLMPLFVVVAILIKLEDPKGKVFFRQNRVGKNEKQFPMYKFRSMVSNAEELKENLMAYNEVSGAMFKIKNDPRITQIGRFLRKTSIDELPQLWNVLIGQMSLVGPRPPLPEEVAQYTDYDKQRLTVTPGCTGYWQVNARNSVGFDEMVQLDLTYIHIRSTMLDLKIIAKTGLMLLGSKDAY</sequence>
<dbReference type="Proteomes" id="UP000187158">
    <property type="component" value="Unassembled WGS sequence"/>
</dbReference>
<evidence type="ECO:0000313" key="5">
    <source>
        <dbReference type="EMBL" id="OMD36714.1"/>
    </source>
</evidence>
<organism evidence="4 7">
    <name type="scientific">Paenibacillus odorifer</name>
    <dbReference type="NCBI Taxonomy" id="189426"/>
    <lineage>
        <taxon>Bacteria</taxon>
        <taxon>Bacillati</taxon>
        <taxon>Bacillota</taxon>
        <taxon>Bacilli</taxon>
        <taxon>Bacillales</taxon>
        <taxon>Paenibacillaceae</taxon>
        <taxon>Paenibacillus</taxon>
    </lineage>
</organism>
<comment type="similarity">
    <text evidence="1">Belongs to the bacterial sugar transferase family.</text>
</comment>
<feature type="domain" description="Bacterial sugar transferase" evidence="3">
    <location>
        <begin position="36"/>
        <end position="223"/>
    </location>
</feature>
<dbReference type="AlphaFoldDB" id="A0A1R0XNP4"/>
<dbReference type="STRING" id="189426.PODO_04690"/>
<accession>A0A1R0XNP4</accession>
<evidence type="ECO:0000313" key="4">
    <source>
        <dbReference type="EMBL" id="OMD20772.1"/>
    </source>
</evidence>
<keyword evidence="2" id="KW-1133">Transmembrane helix</keyword>
<dbReference type="eggNOG" id="COG2148">
    <property type="taxonomic scope" value="Bacteria"/>
</dbReference>
<dbReference type="EMBL" id="MPVP01000024">
    <property type="protein sequence ID" value="OMD36714.1"/>
    <property type="molecule type" value="Genomic_DNA"/>
</dbReference>
<dbReference type="InterPro" id="IPR003362">
    <property type="entry name" value="Bact_transf"/>
</dbReference>
<dbReference type="PANTHER" id="PTHR30576">
    <property type="entry name" value="COLANIC BIOSYNTHESIS UDP-GLUCOSE LIPID CARRIER TRANSFERASE"/>
    <property type="match status" value="1"/>
</dbReference>
<dbReference type="PANTHER" id="PTHR30576:SF0">
    <property type="entry name" value="UNDECAPRENYL-PHOSPHATE N-ACETYLGALACTOSAMINYL 1-PHOSPHATE TRANSFERASE-RELATED"/>
    <property type="match status" value="1"/>
</dbReference>
<proteinExistence type="inferred from homology"/>
<protein>
    <submittedName>
        <fullName evidence="4">Multidrug MFS transporter</fullName>
    </submittedName>
</protein>
<evidence type="ECO:0000256" key="2">
    <source>
        <dbReference type="SAM" id="Phobius"/>
    </source>
</evidence>
<dbReference type="Pfam" id="PF02397">
    <property type="entry name" value="Bac_transf"/>
    <property type="match status" value="1"/>
</dbReference>
<dbReference type="EMBL" id="MKQP01000089">
    <property type="protein sequence ID" value="OMD20772.1"/>
    <property type="molecule type" value="Genomic_DNA"/>
</dbReference>
<dbReference type="RefSeq" id="WP_076129267.1">
    <property type="nucleotide sequence ID" value="NZ_DALZAY010000055.1"/>
</dbReference>
<evidence type="ECO:0000259" key="3">
    <source>
        <dbReference type="Pfam" id="PF02397"/>
    </source>
</evidence>
<keyword evidence="2" id="KW-0812">Transmembrane</keyword>
<keyword evidence="2" id="KW-0472">Membrane</keyword>
<evidence type="ECO:0000313" key="7">
    <source>
        <dbReference type="Proteomes" id="UP000187465"/>
    </source>
</evidence>
<gene>
    <name evidence="4" type="ORF">BJP51_08545</name>
    <name evidence="5" type="ORF">BSO21_06720</name>
</gene>
<comment type="caution">
    <text evidence="4">The sequence shown here is derived from an EMBL/GenBank/DDBJ whole genome shotgun (WGS) entry which is preliminary data.</text>
</comment>
<dbReference type="GO" id="GO:0016780">
    <property type="term" value="F:phosphotransferase activity, for other substituted phosphate groups"/>
    <property type="evidence" value="ECO:0007669"/>
    <property type="project" value="TreeGrafter"/>
</dbReference>
<keyword evidence="6" id="KW-1185">Reference proteome</keyword>
<feature type="transmembrane region" description="Helical" evidence="2">
    <location>
        <begin position="41"/>
        <end position="62"/>
    </location>
</feature>
<name>A0A1R0XNP4_9BACL</name>